<evidence type="ECO:0000256" key="1">
    <source>
        <dbReference type="ARBA" id="ARBA00007447"/>
    </source>
</evidence>
<dbReference type="Gene3D" id="2.40.70.10">
    <property type="entry name" value="Acid Proteases"/>
    <property type="match status" value="2"/>
</dbReference>
<keyword evidence="6" id="KW-1185">Reference proteome</keyword>
<feature type="domain" description="Peptidase A1" evidence="4">
    <location>
        <begin position="51"/>
        <end position="418"/>
    </location>
</feature>
<organism evidence="5 6">
    <name type="scientific">Lactuca saligna</name>
    <name type="common">Willowleaf lettuce</name>
    <dbReference type="NCBI Taxonomy" id="75948"/>
    <lineage>
        <taxon>Eukaryota</taxon>
        <taxon>Viridiplantae</taxon>
        <taxon>Streptophyta</taxon>
        <taxon>Embryophyta</taxon>
        <taxon>Tracheophyta</taxon>
        <taxon>Spermatophyta</taxon>
        <taxon>Magnoliopsida</taxon>
        <taxon>eudicotyledons</taxon>
        <taxon>Gunneridae</taxon>
        <taxon>Pentapetalae</taxon>
        <taxon>asterids</taxon>
        <taxon>campanulids</taxon>
        <taxon>Asterales</taxon>
        <taxon>Asteraceae</taxon>
        <taxon>Cichorioideae</taxon>
        <taxon>Cichorieae</taxon>
        <taxon>Lactucinae</taxon>
        <taxon>Lactuca</taxon>
    </lineage>
</organism>
<name>A0AA35Z4H5_LACSI</name>
<dbReference type="GO" id="GO:0004190">
    <property type="term" value="F:aspartic-type endopeptidase activity"/>
    <property type="evidence" value="ECO:0007669"/>
    <property type="project" value="InterPro"/>
</dbReference>
<dbReference type="SUPFAM" id="SSF50630">
    <property type="entry name" value="Acid proteases"/>
    <property type="match status" value="1"/>
</dbReference>
<sequence>MQLLLQQIIVLFLAFISYEHQTIADLELPYTSFLFPVNKHTDAAQPVYSITIMTPYVNNTFHNPKFLIDIDAPFTWHDCLLLWNRYGENICPSNKLCTSPVSCEEYQCTDVRTTYSYHAPSCPAVSNSYTLPGWGLCTCPVNVINPVTGICSHAELNFDTFEANTSDGRNPFPFYQDIIVNAACAPSTSFESFPVNVTGVMAFSTSPYALPASFFQSELKTSLALCLPSNSSSSGILFFGSGPFYLLPHSDIDVRSLLSYTPLLKHPDSFGYFLGVDDIIIRGRSLNISGNMTTKLSTTEPYTTLRADIYDRMVRRFSKVTKRMPLTTPIAPFGLCFRTLKNETGDRLKVPEIDLSLRNGKNWTISTANSMKRITNDVACLAFVDGGARSEHGIVIGTFQLEDNFVLLDLQNSTIGFSSSLLTKGTSCANFNFTNS</sequence>
<dbReference type="PROSITE" id="PS51767">
    <property type="entry name" value="PEPTIDASE_A1"/>
    <property type="match status" value="1"/>
</dbReference>
<dbReference type="InterPro" id="IPR032799">
    <property type="entry name" value="TAXi_C"/>
</dbReference>
<dbReference type="GO" id="GO:0006508">
    <property type="term" value="P:proteolysis"/>
    <property type="evidence" value="ECO:0007669"/>
    <property type="project" value="InterPro"/>
</dbReference>
<evidence type="ECO:0000256" key="3">
    <source>
        <dbReference type="SAM" id="SignalP"/>
    </source>
</evidence>
<dbReference type="InterPro" id="IPR033121">
    <property type="entry name" value="PEPTIDASE_A1"/>
</dbReference>
<keyword evidence="2" id="KW-1015">Disulfide bond</keyword>
<dbReference type="EMBL" id="OX465081">
    <property type="protein sequence ID" value="CAI9285332.1"/>
    <property type="molecule type" value="Genomic_DNA"/>
</dbReference>
<evidence type="ECO:0000313" key="6">
    <source>
        <dbReference type="Proteomes" id="UP001177003"/>
    </source>
</evidence>
<dbReference type="InterPro" id="IPR032861">
    <property type="entry name" value="TAXi_N"/>
</dbReference>
<feature type="signal peptide" evidence="3">
    <location>
        <begin position="1"/>
        <end position="24"/>
    </location>
</feature>
<dbReference type="PANTHER" id="PTHR47965:SF63">
    <property type="entry name" value="OS01G0937200 PROTEIN"/>
    <property type="match status" value="1"/>
</dbReference>
<dbReference type="Pfam" id="PF14543">
    <property type="entry name" value="TAXi_N"/>
    <property type="match status" value="1"/>
</dbReference>
<gene>
    <name evidence="5" type="ORF">LSALG_LOCUS24806</name>
</gene>
<proteinExistence type="inferred from homology"/>
<evidence type="ECO:0000256" key="2">
    <source>
        <dbReference type="PIRSR" id="PIRSR601461-2"/>
    </source>
</evidence>
<keyword evidence="3" id="KW-0732">Signal</keyword>
<dbReference type="Pfam" id="PF14541">
    <property type="entry name" value="TAXi_C"/>
    <property type="match status" value="1"/>
</dbReference>
<feature type="disulfide bond" evidence="2">
    <location>
        <begin position="91"/>
        <end position="103"/>
    </location>
</feature>
<protein>
    <recommendedName>
        <fullName evidence="4">Peptidase A1 domain-containing protein</fullName>
    </recommendedName>
</protein>
<dbReference type="InterPro" id="IPR001461">
    <property type="entry name" value="Aspartic_peptidase_A1"/>
</dbReference>
<comment type="similarity">
    <text evidence="1">Belongs to the peptidase A1 family.</text>
</comment>
<dbReference type="Proteomes" id="UP001177003">
    <property type="component" value="Chromosome 5"/>
</dbReference>
<evidence type="ECO:0000259" key="4">
    <source>
        <dbReference type="PROSITE" id="PS51767"/>
    </source>
</evidence>
<evidence type="ECO:0000313" key="5">
    <source>
        <dbReference type="EMBL" id="CAI9285332.1"/>
    </source>
</evidence>
<reference evidence="5" key="1">
    <citation type="submission" date="2023-04" db="EMBL/GenBank/DDBJ databases">
        <authorList>
            <person name="Vijverberg K."/>
            <person name="Xiong W."/>
            <person name="Schranz E."/>
        </authorList>
    </citation>
    <scope>NUCLEOTIDE SEQUENCE</scope>
</reference>
<accession>A0AA35Z4H5</accession>
<dbReference type="InterPro" id="IPR021109">
    <property type="entry name" value="Peptidase_aspartic_dom_sf"/>
</dbReference>
<feature type="chain" id="PRO_5041441925" description="Peptidase A1 domain-containing protein" evidence="3">
    <location>
        <begin position="25"/>
        <end position="436"/>
    </location>
</feature>
<dbReference type="PANTHER" id="PTHR47965">
    <property type="entry name" value="ASPARTYL PROTEASE-RELATED"/>
    <property type="match status" value="1"/>
</dbReference>
<dbReference type="AlphaFoldDB" id="A0AA35Z4H5"/>